<keyword evidence="1" id="KW-0132">Cell division</keyword>
<dbReference type="RefSeq" id="WP_076743598.1">
    <property type="nucleotide sequence ID" value="NZ_MPSB01000002.1"/>
</dbReference>
<dbReference type="CDD" id="cd16321">
    <property type="entry name" value="MraZ_C"/>
    <property type="match status" value="1"/>
</dbReference>
<dbReference type="STRING" id="1915074.SPHI_07030"/>
<dbReference type="Proteomes" id="UP000188729">
    <property type="component" value="Unassembled WGS sequence"/>
</dbReference>
<sequence>MSERVDYLGKGVGLVDDKGRVAIPNTLRAALAQNAPRPDGKDGGTVLVGVHPDFPCLIAHDRGYIEHAKNQLIQRQAESGIRTGSAEFYAPRMRGASVEPVPFDGSGRFILPAAERELAEITDIAFFLGDYESFMIWDPRTLIAHDGVDEMAKRHARIMCRDKGIEL</sequence>
<reference evidence="1 2" key="1">
    <citation type="submission" date="2016-11" db="EMBL/GenBank/DDBJ databases">
        <title>Genome sequence of Sphingomonas jeddahensis G39.</title>
        <authorList>
            <person name="Poehlein A."/>
            <person name="Wuebbeler J.H."/>
            <person name="Steinbuechel A."/>
            <person name="Daniel R."/>
        </authorList>
    </citation>
    <scope>NUCLEOTIDE SEQUENCE [LARGE SCALE GENOMIC DNA]</scope>
    <source>
        <strain evidence="1 2">G39</strain>
    </source>
</reference>
<proteinExistence type="predicted"/>
<keyword evidence="2" id="KW-1185">Reference proteome</keyword>
<organism evidence="1 2">
    <name type="scientific">Sphingomonas jeddahensis</name>
    <dbReference type="NCBI Taxonomy" id="1915074"/>
    <lineage>
        <taxon>Bacteria</taxon>
        <taxon>Pseudomonadati</taxon>
        <taxon>Pseudomonadota</taxon>
        <taxon>Alphaproteobacteria</taxon>
        <taxon>Sphingomonadales</taxon>
        <taxon>Sphingomonadaceae</taxon>
        <taxon>Sphingomonas</taxon>
    </lineage>
</organism>
<dbReference type="Gene3D" id="3.40.1550.20">
    <property type="entry name" value="Transcriptional regulator MraZ domain"/>
    <property type="match status" value="1"/>
</dbReference>
<dbReference type="AlphaFoldDB" id="A0A1V2EX61"/>
<protein>
    <submittedName>
        <fullName evidence="1">Cell division protein MraZ</fullName>
    </submittedName>
</protein>
<dbReference type="InterPro" id="IPR037914">
    <property type="entry name" value="SpoVT-AbrB_sf"/>
</dbReference>
<evidence type="ECO:0000313" key="2">
    <source>
        <dbReference type="Proteomes" id="UP000188729"/>
    </source>
</evidence>
<name>A0A1V2EX61_9SPHN</name>
<dbReference type="InterPro" id="IPR035644">
    <property type="entry name" value="MraZ_C"/>
</dbReference>
<keyword evidence="1" id="KW-0131">Cell cycle</keyword>
<dbReference type="EMBL" id="MPSB01000002">
    <property type="protein sequence ID" value="ONF97266.1"/>
    <property type="molecule type" value="Genomic_DNA"/>
</dbReference>
<dbReference type="SUPFAM" id="SSF89447">
    <property type="entry name" value="AbrB/MazE/MraZ-like"/>
    <property type="match status" value="1"/>
</dbReference>
<accession>A0A1V2EX61</accession>
<comment type="caution">
    <text evidence="1">The sequence shown here is derived from an EMBL/GenBank/DDBJ whole genome shotgun (WGS) entry which is preliminary data.</text>
</comment>
<dbReference type="OrthoDB" id="9807753at2"/>
<dbReference type="GO" id="GO:0051301">
    <property type="term" value="P:cell division"/>
    <property type="evidence" value="ECO:0007669"/>
    <property type="project" value="UniProtKB-KW"/>
</dbReference>
<gene>
    <name evidence="1" type="ORF">SPHI_07030</name>
</gene>
<dbReference type="InterPro" id="IPR038619">
    <property type="entry name" value="MraZ_sf"/>
</dbReference>
<evidence type="ECO:0000313" key="1">
    <source>
        <dbReference type="EMBL" id="ONF97266.1"/>
    </source>
</evidence>